<organism evidence="2">
    <name type="scientific">Myoviridae sp. ctCo31</name>
    <dbReference type="NCBI Taxonomy" id="2825053"/>
    <lineage>
        <taxon>Viruses</taxon>
        <taxon>Duplodnaviria</taxon>
        <taxon>Heunggongvirae</taxon>
        <taxon>Uroviricota</taxon>
        <taxon>Caudoviricetes</taxon>
    </lineage>
</organism>
<feature type="coiled-coil region" evidence="1">
    <location>
        <begin position="5"/>
        <end position="67"/>
    </location>
</feature>
<dbReference type="EMBL" id="BK016109">
    <property type="protein sequence ID" value="DAF95701.1"/>
    <property type="molecule type" value="Genomic_DNA"/>
</dbReference>
<accession>A0A8S5UMJ7</accession>
<name>A0A8S5UMJ7_9CAUD</name>
<keyword evidence="1" id="KW-0175">Coiled coil</keyword>
<sequence length="97" mass="11454">MNSRVLDVSNELKDAKLKISKLEEIEKFRVEQINKWEKESLEKETELAKATTTILNQQNKLDSLSKDKWEKVEFTNDCKKDINILKHHALDIKGNWK</sequence>
<evidence type="ECO:0000313" key="2">
    <source>
        <dbReference type="EMBL" id="DAF95701.1"/>
    </source>
</evidence>
<reference evidence="2" key="1">
    <citation type="journal article" date="2021" name="Proc. Natl. Acad. Sci. U.S.A.">
        <title>A Catalog of Tens of Thousands of Viruses from Human Metagenomes Reveals Hidden Associations with Chronic Diseases.</title>
        <authorList>
            <person name="Tisza M.J."/>
            <person name="Buck C.B."/>
        </authorList>
    </citation>
    <scope>NUCLEOTIDE SEQUENCE</scope>
    <source>
        <strain evidence="2">CtCo31</strain>
    </source>
</reference>
<protein>
    <submittedName>
        <fullName evidence="2">Uncharacterized protein</fullName>
    </submittedName>
</protein>
<evidence type="ECO:0000256" key="1">
    <source>
        <dbReference type="SAM" id="Coils"/>
    </source>
</evidence>
<proteinExistence type="predicted"/>